<comment type="caution">
    <text evidence="1">The sequence shown here is derived from an EMBL/GenBank/DDBJ whole genome shotgun (WGS) entry which is preliminary data.</text>
</comment>
<protein>
    <submittedName>
        <fullName evidence="1">Uncharacterized protein</fullName>
    </submittedName>
</protein>
<organism evidence="1 2">
    <name type="scientific">Lacticaseibacillus suilingensis</name>
    <dbReference type="NCBI Taxonomy" id="2799577"/>
    <lineage>
        <taxon>Bacteria</taxon>
        <taxon>Bacillati</taxon>
        <taxon>Bacillota</taxon>
        <taxon>Bacilli</taxon>
        <taxon>Lactobacillales</taxon>
        <taxon>Lactobacillaceae</taxon>
        <taxon>Lacticaseibacillus</taxon>
    </lineage>
</organism>
<sequence>MNQNAKLSPIMYDLGNGIHTRDRQEYLRHMRQSDEYREMMIALGREDELKEVSIYEP</sequence>
<keyword evidence="2" id="KW-1185">Reference proteome</keyword>
<dbReference type="EMBL" id="JBHTOA010000020">
    <property type="protein sequence ID" value="MFD1398595.1"/>
    <property type="molecule type" value="Genomic_DNA"/>
</dbReference>
<proteinExistence type="predicted"/>
<gene>
    <name evidence="1" type="ORF">ACFQ41_04680</name>
</gene>
<evidence type="ECO:0000313" key="2">
    <source>
        <dbReference type="Proteomes" id="UP001597199"/>
    </source>
</evidence>
<dbReference type="RefSeq" id="WP_204119432.1">
    <property type="nucleotide sequence ID" value="NZ_BOLV01000015.1"/>
</dbReference>
<reference evidence="2" key="1">
    <citation type="journal article" date="2019" name="Int. J. Syst. Evol. Microbiol.">
        <title>The Global Catalogue of Microorganisms (GCM) 10K type strain sequencing project: providing services to taxonomists for standard genome sequencing and annotation.</title>
        <authorList>
            <consortium name="The Broad Institute Genomics Platform"/>
            <consortium name="The Broad Institute Genome Sequencing Center for Infectious Disease"/>
            <person name="Wu L."/>
            <person name="Ma J."/>
        </authorList>
    </citation>
    <scope>NUCLEOTIDE SEQUENCE [LARGE SCALE GENOMIC DNA]</scope>
    <source>
        <strain evidence="2">CCM 9110</strain>
    </source>
</reference>
<dbReference type="Proteomes" id="UP001597199">
    <property type="component" value="Unassembled WGS sequence"/>
</dbReference>
<evidence type="ECO:0000313" key="1">
    <source>
        <dbReference type="EMBL" id="MFD1398595.1"/>
    </source>
</evidence>
<name>A0ABW4BFR7_9LACO</name>
<accession>A0ABW4BFR7</accession>